<feature type="region of interest" description="Disordered" evidence="3">
    <location>
        <begin position="95"/>
        <end position="230"/>
    </location>
</feature>
<proteinExistence type="predicted"/>
<organism evidence="4">
    <name type="scientific">Brassica cretica</name>
    <name type="common">Mustard</name>
    <dbReference type="NCBI Taxonomy" id="69181"/>
    <lineage>
        <taxon>Eukaryota</taxon>
        <taxon>Viridiplantae</taxon>
        <taxon>Streptophyta</taxon>
        <taxon>Embryophyta</taxon>
        <taxon>Tracheophyta</taxon>
        <taxon>Spermatophyta</taxon>
        <taxon>Magnoliopsida</taxon>
        <taxon>eudicotyledons</taxon>
        <taxon>Gunneridae</taxon>
        <taxon>Pentapetalae</taxon>
        <taxon>rosids</taxon>
        <taxon>malvids</taxon>
        <taxon>Brassicales</taxon>
        <taxon>Brassicaceae</taxon>
        <taxon>Brassiceae</taxon>
        <taxon>Brassica</taxon>
    </lineage>
</organism>
<dbReference type="AlphaFoldDB" id="A0A8S9KBN3"/>
<keyword evidence="2" id="KW-0539">Nucleus</keyword>
<feature type="compositionally biased region" description="Low complexity" evidence="3">
    <location>
        <begin position="136"/>
        <end position="164"/>
    </location>
</feature>
<dbReference type="GO" id="GO:0005634">
    <property type="term" value="C:nucleus"/>
    <property type="evidence" value="ECO:0007669"/>
    <property type="project" value="UniProtKB-SubCell"/>
</dbReference>
<dbReference type="EMBL" id="QGKY02000164">
    <property type="protein sequence ID" value="KAF2592480.1"/>
    <property type="molecule type" value="Genomic_DNA"/>
</dbReference>
<dbReference type="InterPro" id="IPR051767">
    <property type="entry name" value="Nucleoporin_NUP42"/>
</dbReference>
<accession>A0A8S9KBN3</accession>
<feature type="compositionally biased region" description="Polar residues" evidence="3">
    <location>
        <begin position="120"/>
        <end position="129"/>
    </location>
</feature>
<evidence type="ECO:0000256" key="2">
    <source>
        <dbReference type="ARBA" id="ARBA00023242"/>
    </source>
</evidence>
<feature type="compositionally biased region" description="Polar residues" evidence="3">
    <location>
        <begin position="172"/>
        <end position="220"/>
    </location>
</feature>
<reference evidence="4" key="1">
    <citation type="submission" date="2019-12" db="EMBL/GenBank/DDBJ databases">
        <title>Genome sequencing and annotation of Brassica cretica.</title>
        <authorList>
            <person name="Studholme D.J."/>
            <person name="Sarris P.F."/>
        </authorList>
    </citation>
    <scope>NUCLEOTIDE SEQUENCE</scope>
    <source>
        <strain evidence="4">PFS-102/07</strain>
        <tissue evidence="4">Leaf</tissue>
    </source>
</reference>
<sequence length="258" mass="27363">MWKLTCYAHCKHLPCDVSGDISYEELRAMAYEESKRGVPLQSIVERERNLQNAKVAEFENFLRSPYRGAATSNQTPSIFPPATQVNSPPAGFSAFNQQPALFPNTNAGGGPPNPFGRFNQQPNAFSVNTPQPAPSGPSGFQSQPSSFGPGPAAPSAFQSQPASFGPGPGLSTPPQNSSIFPSVTPTPAFNTNQNNQTGFSFNSPVASFTSPAVDTTNTPSGAELQAGGAPVDSSIWLKEKWNPGEIPEQAPPDAFVHR</sequence>
<dbReference type="PANTHER" id="PTHR46527:SF1">
    <property type="entry name" value="NUCLEOPORIN NUP42"/>
    <property type="match status" value="1"/>
</dbReference>
<name>A0A8S9KBN3_BRACR</name>
<gene>
    <name evidence="4" type="ORF">F2Q70_00045471</name>
</gene>
<comment type="subcellular location">
    <subcellularLocation>
        <location evidence="1">Nucleus</location>
    </subcellularLocation>
</comment>
<evidence type="ECO:0000256" key="3">
    <source>
        <dbReference type="SAM" id="MobiDB-lite"/>
    </source>
</evidence>
<comment type="caution">
    <text evidence="4">The sequence shown here is derived from an EMBL/GenBank/DDBJ whole genome shotgun (WGS) entry which is preliminary data.</text>
</comment>
<evidence type="ECO:0000256" key="1">
    <source>
        <dbReference type="ARBA" id="ARBA00004123"/>
    </source>
</evidence>
<dbReference type="PANTHER" id="PTHR46527">
    <property type="entry name" value="NUCLEOPORIN-LIKE PROTEIN 2"/>
    <property type="match status" value="1"/>
</dbReference>
<evidence type="ECO:0000313" key="4">
    <source>
        <dbReference type="EMBL" id="KAF2592480.1"/>
    </source>
</evidence>
<protein>
    <submittedName>
        <fullName evidence="4">Uncharacterized protein</fullName>
    </submittedName>
</protein>